<accession>A0A919YRR7</accession>
<proteinExistence type="predicted"/>
<dbReference type="AlphaFoldDB" id="A0A919YRR7"/>
<keyword evidence="1" id="KW-0732">Signal</keyword>
<dbReference type="RefSeq" id="WP_213516048.1">
    <property type="nucleotide sequence ID" value="NZ_BOSE01000004.1"/>
</dbReference>
<evidence type="ECO:0000313" key="4">
    <source>
        <dbReference type="Proteomes" id="UP000683139"/>
    </source>
</evidence>
<keyword evidence="4" id="KW-1185">Reference proteome</keyword>
<evidence type="ECO:0000313" key="3">
    <source>
        <dbReference type="EMBL" id="GIP17129.1"/>
    </source>
</evidence>
<dbReference type="PANTHER" id="PTHR30024">
    <property type="entry name" value="ALIPHATIC SULFONATES-BINDING PROTEIN-RELATED"/>
    <property type="match status" value="1"/>
</dbReference>
<comment type="caution">
    <text evidence="3">The sequence shown here is derived from an EMBL/GenBank/DDBJ whole genome shotgun (WGS) entry which is preliminary data.</text>
</comment>
<organism evidence="3 4">
    <name type="scientific">Paenibacillus montaniterrae</name>
    <dbReference type="NCBI Taxonomy" id="429341"/>
    <lineage>
        <taxon>Bacteria</taxon>
        <taxon>Bacillati</taxon>
        <taxon>Bacillota</taxon>
        <taxon>Bacilli</taxon>
        <taxon>Bacillales</taxon>
        <taxon>Paenibacillaceae</taxon>
        <taxon>Paenibacillus</taxon>
    </lineage>
</organism>
<dbReference type="Gene3D" id="3.40.190.10">
    <property type="entry name" value="Periplasmic binding protein-like II"/>
    <property type="match status" value="2"/>
</dbReference>
<dbReference type="EMBL" id="BOSE01000004">
    <property type="protein sequence ID" value="GIP17129.1"/>
    <property type="molecule type" value="Genomic_DNA"/>
</dbReference>
<name>A0A919YRR7_9BACL</name>
<gene>
    <name evidence="3" type="primary">ssuA_2</name>
    <name evidence="3" type="ORF">J40TS1_27710</name>
</gene>
<sequence length="336" mass="37138">MRKKHKSMLYAFISLSLLAVLAGCGKQQPSEAAAGKLSLTIADTVSNPTFQVALTEGIFEKYNIDAKIATFATPAEGINALFINQVNAAYGADFPVLNAVSKGEYSIIASTGTGLSEQDAANWKLFVRDEVQSAADLKGRKVSNFRGTFVSYLWDKYLQQHGLTSDDVEIIGQGGFDESYVALKSGEIDAVWVTGATLIDKFASLPGVHQLTDMSQTEVRTGGEIIIPNALLEENAEGVKNFLRAIEEASQFIQENPERVADIMFEKVKQPRDMTLADLENVRWSLQFSEQAYETMNKQKDYMVAEGIIQQDFAVKDKLRLEALKEVLPERVTYEP</sequence>
<evidence type="ECO:0000259" key="2">
    <source>
        <dbReference type="Pfam" id="PF09084"/>
    </source>
</evidence>
<feature type="signal peptide" evidence="1">
    <location>
        <begin position="1"/>
        <end position="22"/>
    </location>
</feature>
<reference evidence="3" key="1">
    <citation type="submission" date="2021-03" db="EMBL/GenBank/DDBJ databases">
        <title>Antimicrobial resistance genes in bacteria isolated from Japanese honey, and their potential for conferring macrolide and lincosamide resistance in the American foulbrood pathogen Paenibacillus larvae.</title>
        <authorList>
            <person name="Okamoto M."/>
            <person name="Kumagai M."/>
            <person name="Kanamori H."/>
            <person name="Takamatsu D."/>
        </authorList>
    </citation>
    <scope>NUCLEOTIDE SEQUENCE</scope>
    <source>
        <strain evidence="3">J40TS1</strain>
    </source>
</reference>
<evidence type="ECO:0000256" key="1">
    <source>
        <dbReference type="SAM" id="SignalP"/>
    </source>
</evidence>
<dbReference type="Pfam" id="PF09084">
    <property type="entry name" value="NMT1"/>
    <property type="match status" value="1"/>
</dbReference>
<protein>
    <submittedName>
        <fullName evidence="3">Sulfonate ABC transporter substrate-binding protein</fullName>
    </submittedName>
</protein>
<feature type="domain" description="SsuA/THI5-like" evidence="2">
    <location>
        <begin position="52"/>
        <end position="259"/>
    </location>
</feature>
<dbReference type="Proteomes" id="UP000683139">
    <property type="component" value="Unassembled WGS sequence"/>
</dbReference>
<dbReference type="InterPro" id="IPR015168">
    <property type="entry name" value="SsuA/THI5"/>
</dbReference>
<dbReference type="PROSITE" id="PS51257">
    <property type="entry name" value="PROKAR_LIPOPROTEIN"/>
    <property type="match status" value="1"/>
</dbReference>
<feature type="chain" id="PRO_5039073174" evidence="1">
    <location>
        <begin position="23"/>
        <end position="336"/>
    </location>
</feature>
<dbReference type="SUPFAM" id="SSF53850">
    <property type="entry name" value="Periplasmic binding protein-like II"/>
    <property type="match status" value="1"/>
</dbReference>